<evidence type="ECO:0000256" key="5">
    <source>
        <dbReference type="ARBA" id="ARBA00039112"/>
    </source>
</evidence>
<feature type="binding site" evidence="11">
    <location>
        <position position="110"/>
    </location>
    <ligand>
        <name>S-adenosyl-L-methionine</name>
        <dbReference type="ChEBI" id="CHEBI:59789"/>
    </ligand>
</feature>
<keyword evidence="4 11" id="KW-0949">S-adenosyl-L-methionine</keyword>
<evidence type="ECO:0000256" key="10">
    <source>
        <dbReference type="ARBA" id="ARBA00048167"/>
    </source>
</evidence>
<accession>A0A8J4PN09</accession>
<evidence type="ECO:0000256" key="7">
    <source>
        <dbReference type="ARBA" id="ARBA00043129"/>
    </source>
</evidence>
<dbReference type="EMBL" id="AJWJ01000717">
    <property type="protein sequence ID" value="KAF2069214.1"/>
    <property type="molecule type" value="Genomic_DNA"/>
</dbReference>
<evidence type="ECO:0000256" key="11">
    <source>
        <dbReference type="PIRSR" id="PIRSR016958-1"/>
    </source>
</evidence>
<evidence type="ECO:0000256" key="2">
    <source>
        <dbReference type="ARBA" id="ARBA00022603"/>
    </source>
</evidence>
<evidence type="ECO:0000256" key="9">
    <source>
        <dbReference type="ARBA" id="ARBA00047885"/>
    </source>
</evidence>
<organism evidence="12 13">
    <name type="scientific">Polysphondylium violaceum</name>
    <dbReference type="NCBI Taxonomy" id="133409"/>
    <lineage>
        <taxon>Eukaryota</taxon>
        <taxon>Amoebozoa</taxon>
        <taxon>Evosea</taxon>
        <taxon>Eumycetozoa</taxon>
        <taxon>Dictyostelia</taxon>
        <taxon>Dictyosteliales</taxon>
        <taxon>Dictyosteliaceae</taxon>
        <taxon>Polysphondylium</taxon>
    </lineage>
</organism>
<comment type="catalytic activity">
    <reaction evidence="10">
        <text>N-terminal L-alanyl-L-prolyl-L-lysyl-[protein] + 3 S-adenosyl-L-methionine = N-terminal N,N,N-trimethyl-L-alanyl-L-prolyl-L-lysyl-[protein] + 3 S-adenosyl-L-homocysteine + 3 H(+)</text>
        <dbReference type="Rhea" id="RHEA:54712"/>
        <dbReference type="Rhea" id="RHEA-COMP:13785"/>
        <dbReference type="Rhea" id="RHEA-COMP:13971"/>
        <dbReference type="ChEBI" id="CHEBI:15378"/>
        <dbReference type="ChEBI" id="CHEBI:57856"/>
        <dbReference type="ChEBI" id="CHEBI:59789"/>
        <dbReference type="ChEBI" id="CHEBI:138057"/>
        <dbReference type="ChEBI" id="CHEBI:138315"/>
        <dbReference type="EC" id="2.1.1.244"/>
    </reaction>
</comment>
<evidence type="ECO:0000256" key="8">
    <source>
        <dbReference type="ARBA" id="ARBA00047306"/>
    </source>
</evidence>
<feature type="binding site" evidence="11">
    <location>
        <position position="105"/>
    </location>
    <ligand>
        <name>S-adenosyl-L-methionine</name>
        <dbReference type="ChEBI" id="CHEBI:59789"/>
    </ligand>
</feature>
<dbReference type="SUPFAM" id="SSF53335">
    <property type="entry name" value="S-adenosyl-L-methionine-dependent methyltransferases"/>
    <property type="match status" value="1"/>
</dbReference>
<comment type="caution">
    <text evidence="12">The sequence shown here is derived from an EMBL/GenBank/DDBJ whole genome shotgun (WGS) entry which is preliminary data.</text>
</comment>
<proteinExistence type="inferred from homology"/>
<dbReference type="PANTHER" id="PTHR12753">
    <property type="entry name" value="AD-003 - RELATED"/>
    <property type="match status" value="1"/>
</dbReference>
<dbReference type="Proteomes" id="UP000695562">
    <property type="component" value="Unassembled WGS sequence"/>
</dbReference>
<dbReference type="InterPro" id="IPR008576">
    <property type="entry name" value="MeTrfase_NTM1"/>
</dbReference>
<dbReference type="PIRSF" id="PIRSF016958">
    <property type="entry name" value="DUF858_MeTrfase_lik"/>
    <property type="match status" value="1"/>
</dbReference>
<evidence type="ECO:0000256" key="3">
    <source>
        <dbReference type="ARBA" id="ARBA00022679"/>
    </source>
</evidence>
<reference evidence="12" key="1">
    <citation type="submission" date="2020-01" db="EMBL/GenBank/DDBJ databases">
        <title>Development of genomics and gene disruption for Polysphondylium violaceum indicates a role for the polyketide synthase stlB in stalk morphogenesis.</title>
        <authorList>
            <person name="Narita B."/>
            <person name="Kawabe Y."/>
            <person name="Kin K."/>
            <person name="Saito T."/>
            <person name="Gibbs R."/>
            <person name="Kuspa A."/>
            <person name="Muzny D."/>
            <person name="Queller D."/>
            <person name="Richards S."/>
            <person name="Strassman J."/>
            <person name="Sucgang R."/>
            <person name="Worley K."/>
            <person name="Schaap P."/>
        </authorList>
    </citation>
    <scope>NUCLEOTIDE SEQUENCE</scope>
    <source>
        <strain evidence="12">QSvi11</strain>
    </source>
</reference>
<keyword evidence="3" id="KW-0808">Transferase</keyword>
<keyword evidence="13" id="KW-1185">Reference proteome</keyword>
<dbReference type="GO" id="GO:0032259">
    <property type="term" value="P:methylation"/>
    <property type="evidence" value="ECO:0007669"/>
    <property type="project" value="UniProtKB-KW"/>
</dbReference>
<name>A0A8J4PN09_9MYCE</name>
<dbReference type="CDD" id="cd02440">
    <property type="entry name" value="AdoMet_MTases"/>
    <property type="match status" value="1"/>
</dbReference>
<evidence type="ECO:0000256" key="6">
    <source>
        <dbReference type="ARBA" id="ARBA00039449"/>
    </source>
</evidence>
<gene>
    <name evidence="12" type="ORF">CYY_009471</name>
</gene>
<dbReference type="Pfam" id="PF05891">
    <property type="entry name" value="Methyltransf_PK"/>
    <property type="match status" value="1"/>
</dbReference>
<protein>
    <recommendedName>
        <fullName evidence="6">Alpha N-terminal protein methyltransferase 1</fullName>
        <ecNumber evidence="5">2.1.1.244</ecNumber>
    </recommendedName>
    <alternativeName>
        <fullName evidence="7">X-Pro-Lys N-terminal protein methyltransferase 1</fullName>
    </alternativeName>
</protein>
<dbReference type="AlphaFoldDB" id="A0A8J4PN09"/>
<evidence type="ECO:0000256" key="4">
    <source>
        <dbReference type="ARBA" id="ARBA00022691"/>
    </source>
</evidence>
<comment type="similarity">
    <text evidence="1">Belongs to the methyltransferase superfamily. NTM1 family.</text>
</comment>
<feature type="binding site" evidence="11">
    <location>
        <position position="171"/>
    </location>
    <ligand>
        <name>S-adenosyl-L-methionine</name>
        <dbReference type="ChEBI" id="CHEBI:59789"/>
    </ligand>
</feature>
<keyword evidence="2" id="KW-0489">Methyltransferase</keyword>
<dbReference type="PANTHER" id="PTHR12753:SF0">
    <property type="entry name" value="ALPHA N-TERMINAL PROTEIN METHYLTRANSFERASE 1"/>
    <property type="match status" value="1"/>
</dbReference>
<dbReference type="OrthoDB" id="1298661at2759"/>
<comment type="catalytic activity">
    <reaction evidence="9">
        <text>N-terminal L-prolyl-L-prolyl-L-lysyl-[protein] + 2 S-adenosyl-L-methionine = N-terminal N,N-dimethyl-L-prolyl-L-prolyl-L-lysyl-[protein] + 2 S-adenosyl-L-homocysteine + 2 H(+)</text>
        <dbReference type="Rhea" id="RHEA:54736"/>
        <dbReference type="Rhea" id="RHEA-COMP:13787"/>
        <dbReference type="Rhea" id="RHEA-COMP:13974"/>
        <dbReference type="ChEBI" id="CHEBI:15378"/>
        <dbReference type="ChEBI" id="CHEBI:57856"/>
        <dbReference type="ChEBI" id="CHEBI:59789"/>
        <dbReference type="ChEBI" id="CHEBI:138059"/>
        <dbReference type="ChEBI" id="CHEBI:138318"/>
        <dbReference type="EC" id="2.1.1.244"/>
    </reaction>
</comment>
<evidence type="ECO:0000313" key="12">
    <source>
        <dbReference type="EMBL" id="KAF2069214.1"/>
    </source>
</evidence>
<dbReference type="Gene3D" id="3.40.50.150">
    <property type="entry name" value="Vaccinia Virus protein VP39"/>
    <property type="match status" value="1"/>
</dbReference>
<dbReference type="FunFam" id="3.40.50.150:FF:000025">
    <property type="entry name" value="N-terminal Xaa-Pro-Lys N-methyltransferase 1"/>
    <property type="match status" value="1"/>
</dbReference>
<dbReference type="InterPro" id="IPR029063">
    <property type="entry name" value="SAM-dependent_MTases_sf"/>
</dbReference>
<dbReference type="GO" id="GO:0005737">
    <property type="term" value="C:cytoplasm"/>
    <property type="evidence" value="ECO:0007669"/>
    <property type="project" value="TreeGrafter"/>
</dbReference>
<dbReference type="GO" id="GO:0071885">
    <property type="term" value="F:N-terminal protein N-methyltransferase activity"/>
    <property type="evidence" value="ECO:0007669"/>
    <property type="project" value="UniProtKB-EC"/>
</dbReference>
<evidence type="ECO:0000313" key="13">
    <source>
        <dbReference type="Proteomes" id="UP000695562"/>
    </source>
</evidence>
<evidence type="ECO:0000256" key="1">
    <source>
        <dbReference type="ARBA" id="ARBA00009059"/>
    </source>
</evidence>
<dbReference type="EC" id="2.1.1.244" evidence="5"/>
<comment type="catalytic activity">
    <reaction evidence="8">
        <text>N-terminal L-seryl-L-prolyl-L-lysyl-[protein] + 3 S-adenosyl-L-methionine = N-terminal N,N,N-trimethyl-L-seryl-L-prolyl-L-lysyl-[protein] + 3 S-adenosyl-L-homocysteine + 3 H(+)</text>
        <dbReference type="Rhea" id="RHEA:54724"/>
        <dbReference type="Rhea" id="RHEA-COMP:13789"/>
        <dbReference type="Rhea" id="RHEA-COMP:13973"/>
        <dbReference type="ChEBI" id="CHEBI:15378"/>
        <dbReference type="ChEBI" id="CHEBI:57856"/>
        <dbReference type="ChEBI" id="CHEBI:59789"/>
        <dbReference type="ChEBI" id="CHEBI:138061"/>
        <dbReference type="ChEBI" id="CHEBI:138317"/>
        <dbReference type="EC" id="2.1.1.244"/>
    </reaction>
</comment>
<feature type="binding site" evidence="11">
    <location>
        <begin position="156"/>
        <end position="157"/>
    </location>
    <ligand>
        <name>S-adenosyl-L-methionine</name>
        <dbReference type="ChEBI" id="CHEBI:59789"/>
    </ligand>
</feature>
<sequence length="274" mass="31482">MEKIEYPKKLQQVVGVDTDGQVYKNIDELWQKEVDVNATENKDNKWYKSADDYWKTVTPTVDGMLGGLSHVSSADTIASKFFIKDFIQGTPTRPAISLDRALDCGAGIGRVTKDFLLPLGFKNVDLVEQNELFLNEAKSKFFKDDKRVENYYAVGLQDWKAEHKYDCIWIQWVIGHLHDTDFIEFLKRCVDSLAPNGVICIKDNVAKGSFIMDKEDNSVTRNEAHLKFLFEKSGCKLIKALVQPNFPKELFPVIMFALEKKEDQKVEQQEEKKE</sequence>